<gene>
    <name evidence="4" type="ORF">DESME_12105</name>
</gene>
<protein>
    <submittedName>
        <fullName evidence="4">LytR family transcriptional regulator</fullName>
    </submittedName>
</protein>
<feature type="domain" description="Cell envelope-related transcriptional attenuator" evidence="3">
    <location>
        <begin position="108"/>
        <end position="260"/>
    </location>
</feature>
<dbReference type="PANTHER" id="PTHR33392">
    <property type="entry name" value="POLYISOPRENYL-TEICHOIC ACID--PEPTIDOGLYCAN TEICHOIC ACID TRANSFERASE TAGU"/>
    <property type="match status" value="1"/>
</dbReference>
<dbReference type="KEGG" id="dmt:DESME_12105"/>
<organism evidence="4 5">
    <name type="scientific">Desulfitobacterium metallireducens DSM 15288</name>
    <dbReference type="NCBI Taxonomy" id="871968"/>
    <lineage>
        <taxon>Bacteria</taxon>
        <taxon>Bacillati</taxon>
        <taxon>Bacillota</taxon>
        <taxon>Clostridia</taxon>
        <taxon>Eubacteriales</taxon>
        <taxon>Desulfitobacteriaceae</taxon>
        <taxon>Desulfitobacterium</taxon>
    </lineage>
</organism>
<proteinExistence type="inferred from homology"/>
<dbReference type="HOGENOM" id="CLU_016455_5_3_9"/>
<evidence type="ECO:0000256" key="2">
    <source>
        <dbReference type="SAM" id="Phobius"/>
    </source>
</evidence>
<dbReference type="Pfam" id="PF03816">
    <property type="entry name" value="LytR_cpsA_psr"/>
    <property type="match status" value="1"/>
</dbReference>
<dbReference type="STRING" id="871968.DESME_12105"/>
<sequence length="345" mass="37885">MVHNHINFSICLAKLKTSDIGWGEHILKLNKLGLGILLSFGMLGISLGAFYWKGQTHDQAMVVYQPSEVALGNEEEEKGKSESPVPKEKGRVNILLLGIDNKGDEPGRADSIILVSANSDTHQISAISIPRDTRVSLPEVGLTKITHANVVGELKGGIDEGTLETVKAVSNLLEVDINYYLKINFKGFEKVVDAIGGIDVSLPSSVNDRRSNLHLSAGEHHLSGEEALVLVQARYDLPDGDFGRQQNQFYVVQSLANQMLAPSNIPELPKLITTIRQDLLDTNMSIYEMVTLGVEFKGIDKEAMKYYQLPGKGISALDPLVGAVVYYYEPNKDGVKKVIQEAFER</sequence>
<evidence type="ECO:0000256" key="1">
    <source>
        <dbReference type="ARBA" id="ARBA00006068"/>
    </source>
</evidence>
<dbReference type="eggNOG" id="COG1316">
    <property type="taxonomic scope" value="Bacteria"/>
</dbReference>
<feature type="transmembrane region" description="Helical" evidence="2">
    <location>
        <begin position="32"/>
        <end position="52"/>
    </location>
</feature>
<evidence type="ECO:0000313" key="4">
    <source>
        <dbReference type="EMBL" id="AHF07671.1"/>
    </source>
</evidence>
<keyword evidence="2" id="KW-0472">Membrane</keyword>
<keyword evidence="2" id="KW-0812">Transmembrane</keyword>
<dbReference type="AlphaFoldDB" id="W0EF50"/>
<dbReference type="EMBL" id="CP007032">
    <property type="protein sequence ID" value="AHF07671.1"/>
    <property type="molecule type" value="Genomic_DNA"/>
</dbReference>
<dbReference type="InterPro" id="IPR050922">
    <property type="entry name" value="LytR/CpsA/Psr_CW_biosynth"/>
</dbReference>
<accession>W0EF50</accession>
<dbReference type="NCBIfam" id="TIGR00350">
    <property type="entry name" value="lytR_cpsA_psr"/>
    <property type="match status" value="1"/>
</dbReference>
<dbReference type="Proteomes" id="UP000010847">
    <property type="component" value="Chromosome"/>
</dbReference>
<reference evidence="4 5" key="1">
    <citation type="submission" date="2013-12" db="EMBL/GenBank/DDBJ databases">
        <authorList>
            <consortium name="DOE Joint Genome Institute"/>
            <person name="Smidt H."/>
            <person name="Huntemann M."/>
            <person name="Han J."/>
            <person name="Chen A."/>
            <person name="Kyrpides N."/>
            <person name="Mavromatis K."/>
            <person name="Markowitz V."/>
            <person name="Palaniappan K."/>
            <person name="Ivanova N."/>
            <person name="Schaumberg A."/>
            <person name="Pati A."/>
            <person name="Liolios K."/>
            <person name="Nordberg H.P."/>
            <person name="Cantor M.N."/>
            <person name="Hua S.X."/>
            <person name="Woyke T."/>
        </authorList>
    </citation>
    <scope>NUCLEOTIDE SEQUENCE [LARGE SCALE GENOMIC DNA]</scope>
    <source>
        <strain evidence="5">DSM 15288</strain>
    </source>
</reference>
<dbReference type="PANTHER" id="PTHR33392:SF6">
    <property type="entry name" value="POLYISOPRENYL-TEICHOIC ACID--PEPTIDOGLYCAN TEICHOIC ACID TRANSFERASE TAGU"/>
    <property type="match status" value="1"/>
</dbReference>
<comment type="similarity">
    <text evidence="1">Belongs to the LytR/CpsA/Psr (LCP) family.</text>
</comment>
<dbReference type="Gene3D" id="3.40.630.190">
    <property type="entry name" value="LCP protein"/>
    <property type="match status" value="1"/>
</dbReference>
<keyword evidence="2" id="KW-1133">Transmembrane helix</keyword>
<evidence type="ECO:0000313" key="5">
    <source>
        <dbReference type="Proteomes" id="UP000010847"/>
    </source>
</evidence>
<evidence type="ECO:0000259" key="3">
    <source>
        <dbReference type="Pfam" id="PF03816"/>
    </source>
</evidence>
<dbReference type="InterPro" id="IPR004474">
    <property type="entry name" value="LytR_CpsA_psr"/>
</dbReference>
<name>W0EF50_9FIRM</name>
<keyword evidence="5" id="KW-1185">Reference proteome</keyword>